<feature type="signal peptide" evidence="1">
    <location>
        <begin position="1"/>
        <end position="21"/>
    </location>
</feature>
<keyword evidence="1" id="KW-0732">Signal</keyword>
<accession>A0AAV6UDL1</accession>
<comment type="caution">
    <text evidence="2">The sequence shown here is derived from an EMBL/GenBank/DDBJ whole genome shotgun (WGS) entry which is preliminary data.</text>
</comment>
<organism evidence="2 3">
    <name type="scientific">Oedothorax gibbosus</name>
    <dbReference type="NCBI Taxonomy" id="931172"/>
    <lineage>
        <taxon>Eukaryota</taxon>
        <taxon>Metazoa</taxon>
        <taxon>Ecdysozoa</taxon>
        <taxon>Arthropoda</taxon>
        <taxon>Chelicerata</taxon>
        <taxon>Arachnida</taxon>
        <taxon>Araneae</taxon>
        <taxon>Araneomorphae</taxon>
        <taxon>Entelegynae</taxon>
        <taxon>Araneoidea</taxon>
        <taxon>Linyphiidae</taxon>
        <taxon>Erigoninae</taxon>
        <taxon>Oedothorax</taxon>
    </lineage>
</organism>
<proteinExistence type="predicted"/>
<reference evidence="2 3" key="1">
    <citation type="journal article" date="2022" name="Nat. Ecol. Evol.">
        <title>A masculinizing supergene underlies an exaggerated male reproductive morph in a spider.</title>
        <authorList>
            <person name="Hendrickx F."/>
            <person name="De Corte Z."/>
            <person name="Sonet G."/>
            <person name="Van Belleghem S.M."/>
            <person name="Kostlbacher S."/>
            <person name="Vangestel C."/>
        </authorList>
    </citation>
    <scope>NUCLEOTIDE SEQUENCE [LARGE SCALE GENOMIC DNA]</scope>
    <source>
        <strain evidence="2">W744_W776</strain>
    </source>
</reference>
<dbReference type="AlphaFoldDB" id="A0AAV6UDL1"/>
<evidence type="ECO:0000256" key="1">
    <source>
        <dbReference type="SAM" id="SignalP"/>
    </source>
</evidence>
<name>A0AAV6UDL1_9ARAC</name>
<evidence type="ECO:0000313" key="3">
    <source>
        <dbReference type="Proteomes" id="UP000827092"/>
    </source>
</evidence>
<gene>
    <name evidence="2" type="ORF">JTE90_020420</name>
</gene>
<dbReference type="Proteomes" id="UP000827092">
    <property type="component" value="Unassembled WGS sequence"/>
</dbReference>
<protein>
    <submittedName>
        <fullName evidence="2">Uncharacterized protein</fullName>
    </submittedName>
</protein>
<dbReference type="EMBL" id="JAFNEN010000461">
    <property type="protein sequence ID" value="KAG8182505.1"/>
    <property type="molecule type" value="Genomic_DNA"/>
</dbReference>
<feature type="chain" id="PRO_5043955737" evidence="1">
    <location>
        <begin position="22"/>
        <end position="103"/>
    </location>
</feature>
<keyword evidence="3" id="KW-1185">Reference proteome</keyword>
<evidence type="ECO:0000313" key="2">
    <source>
        <dbReference type="EMBL" id="KAG8182505.1"/>
    </source>
</evidence>
<sequence length="103" mass="10428">MMLVLTSFLTCFLLIISNVHCGHHGDHGKGYQSSYSVAGYIPYGLDYTGSQGVHRPTGPGYGPGLGYPGGIGPGHGLAGAGLAFLGLPFLEISGAGLSTDFAG</sequence>